<dbReference type="SMART" id="SM00448">
    <property type="entry name" value="REC"/>
    <property type="match status" value="1"/>
</dbReference>
<evidence type="ECO:0000256" key="7">
    <source>
        <dbReference type="PROSITE-ProRule" id="PRU01091"/>
    </source>
</evidence>
<evidence type="ECO:0000259" key="8">
    <source>
        <dbReference type="PROSITE" id="PS50110"/>
    </source>
</evidence>
<dbReference type="RefSeq" id="WP_146944107.1">
    <property type="nucleotide sequence ID" value="NZ_BJYJ01000036.1"/>
</dbReference>
<evidence type="ECO:0000256" key="1">
    <source>
        <dbReference type="ARBA" id="ARBA00022553"/>
    </source>
</evidence>
<dbReference type="SMART" id="SM00862">
    <property type="entry name" value="Trans_reg_C"/>
    <property type="match status" value="1"/>
</dbReference>
<keyword evidence="3" id="KW-0805">Transcription regulation</keyword>
<feature type="domain" description="OmpR/PhoB-type" evidence="9">
    <location>
        <begin position="126"/>
        <end position="224"/>
    </location>
</feature>
<dbReference type="Proteomes" id="UP000321863">
    <property type="component" value="Unassembled WGS sequence"/>
</dbReference>
<dbReference type="GO" id="GO:0005829">
    <property type="term" value="C:cytosol"/>
    <property type="evidence" value="ECO:0007669"/>
    <property type="project" value="TreeGrafter"/>
</dbReference>
<feature type="DNA-binding region" description="OmpR/PhoB-type" evidence="7">
    <location>
        <begin position="126"/>
        <end position="224"/>
    </location>
</feature>
<dbReference type="SUPFAM" id="SSF52172">
    <property type="entry name" value="CheY-like"/>
    <property type="match status" value="1"/>
</dbReference>
<evidence type="ECO:0000256" key="2">
    <source>
        <dbReference type="ARBA" id="ARBA00023012"/>
    </source>
</evidence>
<dbReference type="PANTHER" id="PTHR48111:SF22">
    <property type="entry name" value="REGULATOR OF RPOS"/>
    <property type="match status" value="1"/>
</dbReference>
<keyword evidence="11" id="KW-1185">Reference proteome</keyword>
<keyword evidence="1 6" id="KW-0597">Phosphoprotein</keyword>
<dbReference type="AlphaFoldDB" id="A0A511YRU4"/>
<dbReference type="EMBL" id="BJYJ01000036">
    <property type="protein sequence ID" value="GEN77899.1"/>
    <property type="molecule type" value="Genomic_DNA"/>
</dbReference>
<keyword evidence="4 7" id="KW-0238">DNA-binding</keyword>
<evidence type="ECO:0000313" key="11">
    <source>
        <dbReference type="Proteomes" id="UP000321863"/>
    </source>
</evidence>
<dbReference type="InterPro" id="IPR001867">
    <property type="entry name" value="OmpR/PhoB-type_DNA-bd"/>
</dbReference>
<evidence type="ECO:0000256" key="4">
    <source>
        <dbReference type="ARBA" id="ARBA00023125"/>
    </source>
</evidence>
<keyword evidence="2" id="KW-0902">Two-component regulatory system</keyword>
<dbReference type="PANTHER" id="PTHR48111">
    <property type="entry name" value="REGULATOR OF RPOS"/>
    <property type="match status" value="1"/>
</dbReference>
<accession>A0A511YRU4</accession>
<sequence>MNILLVEDDERISRFLVKGLGEAGHQVSLAESGEAAREMIGTYDFDVILMDLMLPGLDGIQLTQLIRFKEIHIPILVLSALNSPDDKVKMLDLGADDYLTKPFHFDELLSRINALTRRNRLSYQKSPELLHCRNITLNKDLHTVTQDDRPVNLSPTEYKLLLFLLENKNKVLSRTQILNGVWGINFDSTTNVVDVYISYLRNKIDESGEQLIYTVKGAGYLIKD</sequence>
<evidence type="ECO:0000256" key="6">
    <source>
        <dbReference type="PROSITE-ProRule" id="PRU00169"/>
    </source>
</evidence>
<dbReference type="GO" id="GO:0000156">
    <property type="term" value="F:phosphorelay response regulator activity"/>
    <property type="evidence" value="ECO:0007669"/>
    <property type="project" value="TreeGrafter"/>
</dbReference>
<dbReference type="InterPro" id="IPR001789">
    <property type="entry name" value="Sig_transdc_resp-reg_receiver"/>
</dbReference>
<dbReference type="InterPro" id="IPR011006">
    <property type="entry name" value="CheY-like_superfamily"/>
</dbReference>
<proteinExistence type="predicted"/>
<keyword evidence="5" id="KW-0804">Transcription</keyword>
<name>A0A511YRU4_9FLAO</name>
<dbReference type="Pfam" id="PF00072">
    <property type="entry name" value="Response_reg"/>
    <property type="match status" value="1"/>
</dbReference>
<dbReference type="GO" id="GO:0000976">
    <property type="term" value="F:transcription cis-regulatory region binding"/>
    <property type="evidence" value="ECO:0007669"/>
    <property type="project" value="TreeGrafter"/>
</dbReference>
<reference evidence="10 11" key="1">
    <citation type="submission" date="2019-07" db="EMBL/GenBank/DDBJ databases">
        <title>Whole genome shotgun sequence of Chryseobacterium hagamense NBRC 105253.</title>
        <authorList>
            <person name="Hosoyama A."/>
            <person name="Uohara A."/>
            <person name="Ohji S."/>
            <person name="Ichikawa N."/>
        </authorList>
    </citation>
    <scope>NUCLEOTIDE SEQUENCE [LARGE SCALE GENOMIC DNA]</scope>
    <source>
        <strain evidence="10 11">NBRC 105253</strain>
    </source>
</reference>
<protein>
    <submittedName>
        <fullName evidence="10">DNA-binding response regulator</fullName>
    </submittedName>
</protein>
<dbReference type="CDD" id="cd00383">
    <property type="entry name" value="trans_reg_C"/>
    <property type="match status" value="1"/>
</dbReference>
<dbReference type="InterPro" id="IPR016032">
    <property type="entry name" value="Sig_transdc_resp-reg_C-effctor"/>
</dbReference>
<feature type="domain" description="Response regulatory" evidence="8">
    <location>
        <begin position="2"/>
        <end position="116"/>
    </location>
</feature>
<dbReference type="InterPro" id="IPR039420">
    <property type="entry name" value="WalR-like"/>
</dbReference>
<dbReference type="PROSITE" id="PS51755">
    <property type="entry name" value="OMPR_PHOB"/>
    <property type="match status" value="1"/>
</dbReference>
<comment type="caution">
    <text evidence="10">The sequence shown here is derived from an EMBL/GenBank/DDBJ whole genome shotgun (WGS) entry which is preliminary data.</text>
</comment>
<evidence type="ECO:0000313" key="10">
    <source>
        <dbReference type="EMBL" id="GEN77899.1"/>
    </source>
</evidence>
<dbReference type="Gene3D" id="1.10.10.10">
    <property type="entry name" value="Winged helix-like DNA-binding domain superfamily/Winged helix DNA-binding domain"/>
    <property type="match status" value="1"/>
</dbReference>
<gene>
    <name evidence="10" type="ORF">CHA01nite_36390</name>
</gene>
<feature type="modified residue" description="4-aspartylphosphate" evidence="6">
    <location>
        <position position="51"/>
    </location>
</feature>
<dbReference type="PROSITE" id="PS50110">
    <property type="entry name" value="RESPONSE_REGULATORY"/>
    <property type="match status" value="1"/>
</dbReference>
<organism evidence="10 11">
    <name type="scientific">Chryseobacterium hagamense</name>
    <dbReference type="NCBI Taxonomy" id="395935"/>
    <lineage>
        <taxon>Bacteria</taxon>
        <taxon>Pseudomonadati</taxon>
        <taxon>Bacteroidota</taxon>
        <taxon>Flavobacteriia</taxon>
        <taxon>Flavobacteriales</taxon>
        <taxon>Weeksellaceae</taxon>
        <taxon>Chryseobacterium group</taxon>
        <taxon>Chryseobacterium</taxon>
    </lineage>
</organism>
<dbReference type="OrthoDB" id="9790442at2"/>
<dbReference type="Gene3D" id="3.40.50.2300">
    <property type="match status" value="1"/>
</dbReference>
<dbReference type="FunFam" id="1.10.10.10:FF:000005">
    <property type="entry name" value="Two-component system response regulator"/>
    <property type="match status" value="1"/>
</dbReference>
<dbReference type="SUPFAM" id="SSF46894">
    <property type="entry name" value="C-terminal effector domain of the bipartite response regulators"/>
    <property type="match status" value="1"/>
</dbReference>
<dbReference type="GO" id="GO:0006355">
    <property type="term" value="P:regulation of DNA-templated transcription"/>
    <property type="evidence" value="ECO:0007669"/>
    <property type="project" value="InterPro"/>
</dbReference>
<evidence type="ECO:0000259" key="9">
    <source>
        <dbReference type="PROSITE" id="PS51755"/>
    </source>
</evidence>
<evidence type="ECO:0000256" key="3">
    <source>
        <dbReference type="ARBA" id="ARBA00023015"/>
    </source>
</evidence>
<dbReference type="InterPro" id="IPR036388">
    <property type="entry name" value="WH-like_DNA-bd_sf"/>
</dbReference>
<dbReference type="GO" id="GO:0032993">
    <property type="term" value="C:protein-DNA complex"/>
    <property type="evidence" value="ECO:0007669"/>
    <property type="project" value="TreeGrafter"/>
</dbReference>
<evidence type="ECO:0000256" key="5">
    <source>
        <dbReference type="ARBA" id="ARBA00023163"/>
    </source>
</evidence>
<dbReference type="Pfam" id="PF00486">
    <property type="entry name" value="Trans_reg_C"/>
    <property type="match status" value="1"/>
</dbReference>